<evidence type="ECO:0000313" key="1">
    <source>
        <dbReference type="EMBL" id="KAH7846124.1"/>
    </source>
</evidence>
<organism evidence="1 2">
    <name type="scientific">Vaccinium darrowii</name>
    <dbReference type="NCBI Taxonomy" id="229202"/>
    <lineage>
        <taxon>Eukaryota</taxon>
        <taxon>Viridiplantae</taxon>
        <taxon>Streptophyta</taxon>
        <taxon>Embryophyta</taxon>
        <taxon>Tracheophyta</taxon>
        <taxon>Spermatophyta</taxon>
        <taxon>Magnoliopsida</taxon>
        <taxon>eudicotyledons</taxon>
        <taxon>Gunneridae</taxon>
        <taxon>Pentapetalae</taxon>
        <taxon>asterids</taxon>
        <taxon>Ericales</taxon>
        <taxon>Ericaceae</taxon>
        <taxon>Vaccinioideae</taxon>
        <taxon>Vaccinieae</taxon>
        <taxon>Vaccinium</taxon>
    </lineage>
</organism>
<accession>A0ACB7XY72</accession>
<protein>
    <submittedName>
        <fullName evidence="1">Uncharacterized protein</fullName>
    </submittedName>
</protein>
<keyword evidence="2" id="KW-1185">Reference proteome</keyword>
<name>A0ACB7XY72_9ERIC</name>
<dbReference type="Proteomes" id="UP000828048">
    <property type="component" value="Chromosome 5"/>
</dbReference>
<comment type="caution">
    <text evidence="1">The sequence shown here is derived from an EMBL/GenBank/DDBJ whole genome shotgun (WGS) entry which is preliminary data.</text>
</comment>
<sequence length="279" mass="32266">MAKQRKIADFSESSPQFFKVHVPELSSHQLRIPSDFVKYFTEVVPYKSTITSWEKRSWLVELKKVDGHLYFREGWQQFVDDNSLEFGDFLMFYYGGNAQFYVKVYGINGCQKKLSGPTREIDTDITHPQENQIVERRKSKQHAQGANGKEIAQEDLCPRFSLGTQEGNSACKEASKFVSEFPFFTVVMSHSCINLSLMTIPSSFHSRYMEKDRCGVKLVASNRSWPVKVSTTDQTRRRFLHGWSTFCRNNTLKVGDVCVFELIEKNDFVLKVSIFRCPD</sequence>
<gene>
    <name evidence="1" type="ORF">Vadar_010268</name>
</gene>
<evidence type="ECO:0000313" key="2">
    <source>
        <dbReference type="Proteomes" id="UP000828048"/>
    </source>
</evidence>
<dbReference type="EMBL" id="CM037155">
    <property type="protein sequence ID" value="KAH7846124.1"/>
    <property type="molecule type" value="Genomic_DNA"/>
</dbReference>
<reference evidence="1 2" key="1">
    <citation type="journal article" date="2021" name="Hortic Res">
        <title>High-quality reference genome and annotation aids understanding of berry development for evergreen blueberry (Vaccinium darrowii).</title>
        <authorList>
            <person name="Yu J."/>
            <person name="Hulse-Kemp A.M."/>
            <person name="Babiker E."/>
            <person name="Staton M."/>
        </authorList>
    </citation>
    <scope>NUCLEOTIDE SEQUENCE [LARGE SCALE GENOMIC DNA]</scope>
    <source>
        <strain evidence="2">cv. NJ 8807/NJ 8810</strain>
        <tissue evidence="1">Young leaf</tissue>
    </source>
</reference>
<proteinExistence type="predicted"/>